<evidence type="ECO:0000256" key="1">
    <source>
        <dbReference type="ARBA" id="ARBA00022679"/>
    </source>
</evidence>
<reference evidence="6 8" key="3">
    <citation type="submission" date="2019-11" db="EMBL/GenBank/DDBJ databases">
        <title>Draft genome sequence of 12 host-associated Lactobacillus reuteri rodent strains.</title>
        <authorList>
            <person name="Zhang S."/>
            <person name="Ozcam M."/>
            <person name="Van Pijkeren J.P."/>
        </authorList>
    </citation>
    <scope>NUCLEOTIDE SEQUENCE [LARGE SCALE GENOMIC DNA]</scope>
    <source>
        <strain evidence="6 8">CR</strain>
    </source>
</reference>
<dbReference type="SUPFAM" id="SSF53613">
    <property type="entry name" value="Ribokinase-like"/>
    <property type="match status" value="1"/>
</dbReference>
<dbReference type="GO" id="GO:0004730">
    <property type="term" value="F:pseudouridylate synthase activity"/>
    <property type="evidence" value="ECO:0007669"/>
    <property type="project" value="TreeGrafter"/>
</dbReference>
<dbReference type="InterPro" id="IPR011611">
    <property type="entry name" value="PfkB_dom"/>
</dbReference>
<dbReference type="GO" id="GO:0046872">
    <property type="term" value="F:metal ion binding"/>
    <property type="evidence" value="ECO:0007669"/>
    <property type="project" value="UniProtKB-KW"/>
</dbReference>
<evidence type="ECO:0000259" key="5">
    <source>
        <dbReference type="SMART" id="SM00419"/>
    </source>
</evidence>
<reference evidence="7" key="1">
    <citation type="journal article" date="2019" name="Cell Metab.">
        <title>Nutrient sensing in CD11c cells alters the gut microbiome to regulate food intake and body mass.</title>
        <authorList>
            <person name="Chagwedera N.D."/>
            <person name="Ang Q.Y."/>
            <person name="Bisanz J.E."/>
            <person name="Leong Y.A."/>
            <person name="Ganeshan K."/>
            <person name="Cai J."/>
            <person name="Patterson A.D."/>
            <person name="Turnbaugh P.J."/>
            <person name="Chawla A."/>
        </authorList>
    </citation>
    <scope>NUCLEOTIDE SEQUENCE</scope>
    <source>
        <strain evidence="7">I8-5</strain>
    </source>
</reference>
<dbReference type="PANTHER" id="PTHR42909:SF1">
    <property type="entry name" value="CARBOHYDRATE KINASE PFKB DOMAIN-CONTAINING PROTEIN"/>
    <property type="match status" value="1"/>
</dbReference>
<keyword evidence="1" id="KW-0808">Transferase</keyword>
<dbReference type="Gene3D" id="3.40.1190.20">
    <property type="match status" value="1"/>
</dbReference>
<organism evidence="6 8">
    <name type="scientific">Limosilactobacillus reuteri</name>
    <name type="common">Lactobacillus reuteri</name>
    <dbReference type="NCBI Taxonomy" id="1598"/>
    <lineage>
        <taxon>Bacteria</taxon>
        <taxon>Bacillati</taxon>
        <taxon>Bacillota</taxon>
        <taxon>Bacilli</taxon>
        <taxon>Lactobacillales</taxon>
        <taxon>Lactobacillaceae</taxon>
        <taxon>Limosilactobacillus</taxon>
    </lineage>
</organism>
<dbReference type="InterPro" id="IPR036388">
    <property type="entry name" value="WH-like_DNA-bd_sf"/>
</dbReference>
<dbReference type="GO" id="GO:0016301">
    <property type="term" value="F:kinase activity"/>
    <property type="evidence" value="ECO:0007669"/>
    <property type="project" value="UniProtKB-KW"/>
</dbReference>
<dbReference type="GO" id="GO:0005737">
    <property type="term" value="C:cytoplasm"/>
    <property type="evidence" value="ECO:0007669"/>
    <property type="project" value="TreeGrafter"/>
</dbReference>
<accession>A0A3M6SJ47</accession>
<dbReference type="Proteomes" id="UP000297521">
    <property type="component" value="Unassembled WGS sequence"/>
</dbReference>
<dbReference type="PANTHER" id="PTHR42909">
    <property type="entry name" value="ZGC:136858"/>
    <property type="match status" value="1"/>
</dbReference>
<dbReference type="AlphaFoldDB" id="A0A3M6SJ47"/>
<dbReference type="Pfam" id="PF13412">
    <property type="entry name" value="HTH_24"/>
    <property type="match status" value="1"/>
</dbReference>
<dbReference type="CDD" id="cd00090">
    <property type="entry name" value="HTH_ARSR"/>
    <property type="match status" value="1"/>
</dbReference>
<protein>
    <submittedName>
        <fullName evidence="6">Winged helix-turn-helix transcriptional regulator</fullName>
    </submittedName>
</protein>
<dbReference type="Pfam" id="PF00294">
    <property type="entry name" value="PfkB"/>
    <property type="match status" value="1"/>
</dbReference>
<evidence type="ECO:0000256" key="4">
    <source>
        <dbReference type="ARBA" id="ARBA00023125"/>
    </source>
</evidence>
<dbReference type="InterPro" id="IPR036390">
    <property type="entry name" value="WH_DNA-bd_sf"/>
</dbReference>
<evidence type="ECO:0000313" key="6">
    <source>
        <dbReference type="EMBL" id="MRH79203.1"/>
    </source>
</evidence>
<feature type="domain" description="HTH crp-type" evidence="5">
    <location>
        <begin position="11"/>
        <end position="57"/>
    </location>
</feature>
<dbReference type="Proteomes" id="UP000470878">
    <property type="component" value="Unassembled WGS sequence"/>
</dbReference>
<proteinExistence type="predicted"/>
<keyword evidence="4" id="KW-0238">DNA-binding</keyword>
<dbReference type="GO" id="GO:0006355">
    <property type="term" value="P:regulation of DNA-templated transcription"/>
    <property type="evidence" value="ECO:0007669"/>
    <property type="project" value="InterPro"/>
</dbReference>
<dbReference type="PROSITE" id="PS00583">
    <property type="entry name" value="PFKB_KINASES_1"/>
    <property type="match status" value="1"/>
</dbReference>
<name>A0A3M6SJ47_LIMRT</name>
<dbReference type="InterPro" id="IPR029056">
    <property type="entry name" value="Ribokinase-like"/>
</dbReference>
<dbReference type="EMBL" id="SRKR01000005">
    <property type="protein sequence ID" value="TGB11667.1"/>
    <property type="molecule type" value="Genomic_DNA"/>
</dbReference>
<dbReference type="InterPro" id="IPR012318">
    <property type="entry name" value="HTH_CRP"/>
</dbReference>
<sequence>MPTEREQQILDLIQQNPMITQKELANILGITRPGVASHISRLIKEGLISGKGYVLPRKEYVTVIGAVNMDIYGIIRERDVVLKGSNSGHVKIQLGGIGRNIAANLTELGINTNLITVFGNDTNGEIFKQDSAKREINISYAKQIMNEETSNYIYINDQTGDRLIGVDDMDINRYITPEFLKSRLPGINASNLVIFDSNIPSNTIKWLYDNVKVPMIAKAVSVNKATNLLQKNVNLNSLVINGIEASIITKQQIASLEEAKECAKKLRKLFNANIYLYIDDLGLFAITDEFQKTKLYSKDIKVQNTNGIGASMAAAVAYTKLRNTPTEKSADFIVKVGELTMQSTESVSNRVRELIN</sequence>
<dbReference type="Gene3D" id="1.10.10.10">
    <property type="entry name" value="Winged helix-like DNA-binding domain superfamily/Winged helix DNA-binding domain"/>
    <property type="match status" value="1"/>
</dbReference>
<gene>
    <name evidence="7" type="ORF">E5F87_03635</name>
    <name evidence="6" type="ORF">GIX77_00145</name>
</gene>
<dbReference type="SUPFAM" id="SSF46785">
    <property type="entry name" value="Winged helix' DNA-binding domain"/>
    <property type="match status" value="1"/>
</dbReference>
<reference evidence="7" key="2">
    <citation type="submission" date="2019-04" db="EMBL/GenBank/DDBJ databases">
        <authorList>
            <person name="Bisanz J.E."/>
            <person name="Chagwedera N.D."/>
            <person name="Chawla A."/>
            <person name="Turnbaugh P.J."/>
        </authorList>
    </citation>
    <scope>NUCLEOTIDE SEQUENCE</scope>
    <source>
        <strain evidence="7">I8-5</strain>
    </source>
</reference>
<keyword evidence="2" id="KW-0479">Metal-binding</keyword>
<comment type="caution">
    <text evidence="6">The sequence shown here is derived from an EMBL/GenBank/DDBJ whole genome shotgun (WGS) entry which is preliminary data.</text>
</comment>
<dbReference type="SMART" id="SM00419">
    <property type="entry name" value="HTH_CRP"/>
    <property type="match status" value="1"/>
</dbReference>
<evidence type="ECO:0000313" key="8">
    <source>
        <dbReference type="Proteomes" id="UP000470878"/>
    </source>
</evidence>
<dbReference type="GeneID" id="77191063"/>
<evidence type="ECO:0000256" key="3">
    <source>
        <dbReference type="ARBA" id="ARBA00022777"/>
    </source>
</evidence>
<dbReference type="GO" id="GO:0003677">
    <property type="term" value="F:DNA binding"/>
    <property type="evidence" value="ECO:0007669"/>
    <property type="project" value="UniProtKB-KW"/>
</dbReference>
<evidence type="ECO:0000256" key="2">
    <source>
        <dbReference type="ARBA" id="ARBA00022723"/>
    </source>
</evidence>
<dbReference type="InterPro" id="IPR002173">
    <property type="entry name" value="Carboh/pur_kinase_PfkB_CS"/>
</dbReference>
<dbReference type="InterPro" id="IPR011991">
    <property type="entry name" value="ArsR-like_HTH"/>
</dbReference>
<keyword evidence="3" id="KW-0418">Kinase</keyword>
<dbReference type="RefSeq" id="WP_122481275.1">
    <property type="nucleotide sequence ID" value="NZ_CP049760.1"/>
</dbReference>
<dbReference type="GO" id="GO:0016798">
    <property type="term" value="F:hydrolase activity, acting on glycosyl bonds"/>
    <property type="evidence" value="ECO:0007669"/>
    <property type="project" value="TreeGrafter"/>
</dbReference>
<dbReference type="EMBL" id="WJMX01000001">
    <property type="protein sequence ID" value="MRH79203.1"/>
    <property type="molecule type" value="Genomic_DNA"/>
</dbReference>
<evidence type="ECO:0000313" key="7">
    <source>
        <dbReference type="EMBL" id="TGB11667.1"/>
    </source>
</evidence>